<dbReference type="Pfam" id="PF14018">
    <property type="entry name" value="DUF4234"/>
    <property type="match status" value="1"/>
</dbReference>
<dbReference type="EMBL" id="UINC01062285">
    <property type="protein sequence ID" value="SVB88752.1"/>
    <property type="molecule type" value="Genomic_DNA"/>
</dbReference>
<dbReference type="InterPro" id="IPR025328">
    <property type="entry name" value="DUF4234"/>
</dbReference>
<protein>
    <recommendedName>
        <fullName evidence="2">DUF4234 domain-containing protein</fullName>
    </recommendedName>
</protein>
<feature type="domain" description="DUF4234" evidence="2">
    <location>
        <begin position="9"/>
        <end position="51"/>
    </location>
</feature>
<feature type="transmembrane region" description="Helical" evidence="1">
    <location>
        <begin position="85"/>
        <end position="103"/>
    </location>
</feature>
<dbReference type="AlphaFoldDB" id="A0A382HNR9"/>
<reference evidence="3" key="1">
    <citation type="submission" date="2018-05" db="EMBL/GenBank/DDBJ databases">
        <authorList>
            <person name="Lanie J.A."/>
            <person name="Ng W.-L."/>
            <person name="Kazmierczak K.M."/>
            <person name="Andrzejewski T.M."/>
            <person name="Davidsen T.M."/>
            <person name="Wayne K.J."/>
            <person name="Tettelin H."/>
            <person name="Glass J.I."/>
            <person name="Rusch D."/>
            <person name="Podicherti R."/>
            <person name="Tsui H.-C.T."/>
            <person name="Winkler M.E."/>
        </authorList>
    </citation>
    <scope>NUCLEOTIDE SEQUENCE</scope>
</reference>
<evidence type="ECO:0000259" key="2">
    <source>
        <dbReference type="Pfam" id="PF14018"/>
    </source>
</evidence>
<evidence type="ECO:0000313" key="3">
    <source>
        <dbReference type="EMBL" id="SVB88752.1"/>
    </source>
</evidence>
<keyword evidence="1" id="KW-1133">Transmembrane helix</keyword>
<feature type="transmembrane region" description="Helical" evidence="1">
    <location>
        <begin position="43"/>
        <end position="65"/>
    </location>
</feature>
<keyword evidence="1" id="KW-0812">Transmembrane</keyword>
<feature type="transmembrane region" description="Helical" evidence="1">
    <location>
        <begin position="9"/>
        <end position="28"/>
    </location>
</feature>
<name>A0A382HNR9_9ZZZZ</name>
<accession>A0A382HNR9</accession>
<sequence length="124" mass="13805">MPKFKNDPILVLILSICTCGLYLIYWNMKMAEVLNAVVGKEVISAPIAIFAGCCLPVNAYFYYLVGNDCLSKLSERVGEEPKDNATLYLILGLFIPMVAAMMVQGEVNKLYQQDNSQDNKSDNN</sequence>
<evidence type="ECO:0000256" key="1">
    <source>
        <dbReference type="SAM" id="Phobius"/>
    </source>
</evidence>
<proteinExistence type="predicted"/>
<organism evidence="3">
    <name type="scientific">marine metagenome</name>
    <dbReference type="NCBI Taxonomy" id="408172"/>
    <lineage>
        <taxon>unclassified sequences</taxon>
        <taxon>metagenomes</taxon>
        <taxon>ecological metagenomes</taxon>
    </lineage>
</organism>
<gene>
    <name evidence="3" type="ORF">METZ01_LOCUS241606</name>
</gene>
<keyword evidence="1" id="KW-0472">Membrane</keyword>